<feature type="transmembrane region" description="Helical" evidence="1">
    <location>
        <begin position="92"/>
        <end position="111"/>
    </location>
</feature>
<dbReference type="Proteomes" id="UP000178486">
    <property type="component" value="Unassembled WGS sequence"/>
</dbReference>
<reference evidence="2 3" key="1">
    <citation type="journal article" date="2016" name="Nat. Commun.">
        <title>Thousands of microbial genomes shed light on interconnected biogeochemical processes in an aquifer system.</title>
        <authorList>
            <person name="Anantharaman K."/>
            <person name="Brown C.T."/>
            <person name="Hug L.A."/>
            <person name="Sharon I."/>
            <person name="Castelle C.J."/>
            <person name="Probst A.J."/>
            <person name="Thomas B.C."/>
            <person name="Singh A."/>
            <person name="Wilkins M.J."/>
            <person name="Karaoz U."/>
            <person name="Brodie E.L."/>
            <person name="Williams K.H."/>
            <person name="Hubbard S.S."/>
            <person name="Banfield J.F."/>
        </authorList>
    </citation>
    <scope>NUCLEOTIDE SEQUENCE [LARGE SCALE GENOMIC DNA]</scope>
</reference>
<feature type="transmembrane region" description="Helical" evidence="1">
    <location>
        <begin position="53"/>
        <end position="72"/>
    </location>
</feature>
<sequence>MGKKVSSSTCFTSISWLLPTSYLIVAMGILVYRHSPFFKEPEGMFEISTSNFILGYMSLPGYPLFRLIDYLWGSTLTGTLMQIVRLGNNVEIPFVHVLVAAVAYWCIGYGIKSLFRRIRLMRI</sequence>
<feature type="transmembrane region" description="Helical" evidence="1">
    <location>
        <begin position="14"/>
        <end position="32"/>
    </location>
</feature>
<protein>
    <submittedName>
        <fullName evidence="2">Uncharacterized protein</fullName>
    </submittedName>
</protein>
<evidence type="ECO:0000313" key="3">
    <source>
        <dbReference type="Proteomes" id="UP000178486"/>
    </source>
</evidence>
<evidence type="ECO:0000313" key="2">
    <source>
        <dbReference type="EMBL" id="OGK53417.1"/>
    </source>
</evidence>
<gene>
    <name evidence="2" type="ORF">A3B56_03210</name>
</gene>
<keyword evidence="1" id="KW-0812">Transmembrane</keyword>
<dbReference type="EMBL" id="MGAU01000062">
    <property type="protein sequence ID" value="OGK53417.1"/>
    <property type="molecule type" value="Genomic_DNA"/>
</dbReference>
<keyword evidence="1" id="KW-0472">Membrane</keyword>
<dbReference type="AlphaFoldDB" id="A0A1F7JCU6"/>
<comment type="caution">
    <text evidence="2">The sequence shown here is derived from an EMBL/GenBank/DDBJ whole genome shotgun (WGS) entry which is preliminary data.</text>
</comment>
<organism evidence="2 3">
    <name type="scientific">Candidatus Roizmanbacteria bacterium RIFCSPLOWO2_01_FULL_45_11</name>
    <dbReference type="NCBI Taxonomy" id="1802070"/>
    <lineage>
        <taxon>Bacteria</taxon>
        <taxon>Candidatus Roizmaniibacteriota</taxon>
    </lineage>
</organism>
<name>A0A1F7JCU6_9BACT</name>
<evidence type="ECO:0000256" key="1">
    <source>
        <dbReference type="SAM" id="Phobius"/>
    </source>
</evidence>
<keyword evidence="1" id="KW-1133">Transmembrane helix</keyword>
<proteinExistence type="predicted"/>
<accession>A0A1F7JCU6</accession>